<dbReference type="PROSITE" id="PS51257">
    <property type="entry name" value="PROKAR_LIPOPROTEIN"/>
    <property type="match status" value="1"/>
</dbReference>
<name>A0A4R5DTG9_9BACT</name>
<dbReference type="RefSeq" id="WP_131958853.1">
    <property type="nucleotide sequence ID" value="NZ_SMFL01000004.1"/>
</dbReference>
<protein>
    <submittedName>
        <fullName evidence="1">ScyD/ScyE family protein</fullName>
    </submittedName>
</protein>
<accession>A0A4R5DTG9</accession>
<dbReference type="InterPro" id="IPR015943">
    <property type="entry name" value="WD40/YVTN_repeat-like_dom_sf"/>
</dbReference>
<dbReference type="AlphaFoldDB" id="A0A4R5DTG9"/>
<reference evidence="1 2" key="1">
    <citation type="submission" date="2019-03" db="EMBL/GenBank/DDBJ databases">
        <title>Dyadobacter AR-3-6 sp. nov., isolated from arctic soil.</title>
        <authorList>
            <person name="Chaudhary D.K."/>
        </authorList>
    </citation>
    <scope>NUCLEOTIDE SEQUENCE [LARGE SCALE GENOMIC DNA]</scope>
    <source>
        <strain evidence="1 2">AR-3-6</strain>
    </source>
</reference>
<dbReference type="Gene3D" id="2.130.10.10">
    <property type="entry name" value="YVTN repeat-like/Quinoprotein amine dehydrogenase"/>
    <property type="match status" value="1"/>
</dbReference>
<dbReference type="InterPro" id="IPR048031">
    <property type="entry name" value="ScyD/ScyE-like"/>
</dbReference>
<organism evidence="1 2">
    <name type="scientific">Dyadobacter psychrotolerans</name>
    <dbReference type="NCBI Taxonomy" id="2541721"/>
    <lineage>
        <taxon>Bacteria</taxon>
        <taxon>Pseudomonadati</taxon>
        <taxon>Bacteroidota</taxon>
        <taxon>Cytophagia</taxon>
        <taxon>Cytophagales</taxon>
        <taxon>Spirosomataceae</taxon>
        <taxon>Dyadobacter</taxon>
    </lineage>
</organism>
<evidence type="ECO:0000313" key="1">
    <source>
        <dbReference type="EMBL" id="TDE15590.1"/>
    </source>
</evidence>
<dbReference type="OrthoDB" id="928769at2"/>
<dbReference type="EMBL" id="SMFL01000004">
    <property type="protein sequence ID" value="TDE15590.1"/>
    <property type="molecule type" value="Genomic_DNA"/>
</dbReference>
<dbReference type="InterPro" id="IPR011042">
    <property type="entry name" value="6-blade_b-propeller_TolB-like"/>
</dbReference>
<comment type="caution">
    <text evidence="1">The sequence shown here is derived from an EMBL/GenBank/DDBJ whole genome shotgun (WGS) entry which is preliminary data.</text>
</comment>
<proteinExistence type="predicted"/>
<keyword evidence="2" id="KW-1185">Reference proteome</keyword>
<evidence type="ECO:0000313" key="2">
    <source>
        <dbReference type="Proteomes" id="UP000294850"/>
    </source>
</evidence>
<dbReference type="Proteomes" id="UP000294850">
    <property type="component" value="Unassembled WGS sequence"/>
</dbReference>
<dbReference type="Gene3D" id="2.120.10.30">
    <property type="entry name" value="TolB, C-terminal domain"/>
    <property type="match status" value="1"/>
</dbReference>
<dbReference type="NCBIfam" id="NF033206">
    <property type="entry name" value="ScyE_fam"/>
    <property type="match status" value="1"/>
</dbReference>
<dbReference type="SUPFAM" id="SSF63829">
    <property type="entry name" value="Calcium-dependent phosphotriesterase"/>
    <property type="match status" value="1"/>
</dbReference>
<sequence length="329" mass="35151">MMRTSILSFGSALALTLVLSCTKDHIPSVSEPTSFQASAYASGLKAPIGMTLDNKGQIWVTEGGLGKDDASVSVITTDGKVSQVITGFKSEFANGAIEGMGHVIFKEGKLYILNGLANRLYIADVSSYKTGDQIALGALESQDLGTFIDGLKLVTPLNSNVFNMTFGPDGHLYILDAGSNAIIKRDQTTKELSLFARIPNVTQNQEPVPTSIVYDGSKFLLTTFSGGPFFKGTAKIFQVDKSGKVDDYKTNLTTLTSIVLTPNNKPLVTEFAEFSLTQPGFVAGTGRVANEDGVTLFSGLTMPTDLERSGDKTYYVLSNGTGTVQKLTY</sequence>
<gene>
    <name evidence="1" type="ORF">E0F88_13890</name>
</gene>